<organism evidence="3 4">
    <name type="scientific">Compostibacter hankyongensis</name>
    <dbReference type="NCBI Taxonomy" id="1007089"/>
    <lineage>
        <taxon>Bacteria</taxon>
        <taxon>Pseudomonadati</taxon>
        <taxon>Bacteroidota</taxon>
        <taxon>Chitinophagia</taxon>
        <taxon>Chitinophagales</taxon>
        <taxon>Chitinophagaceae</taxon>
        <taxon>Compostibacter</taxon>
    </lineage>
</organism>
<evidence type="ECO:0000256" key="1">
    <source>
        <dbReference type="ARBA" id="ARBA00006817"/>
    </source>
</evidence>
<evidence type="ECO:0000313" key="4">
    <source>
        <dbReference type="Proteomes" id="UP001501207"/>
    </source>
</evidence>
<dbReference type="Gene3D" id="3.30.530.20">
    <property type="match status" value="1"/>
</dbReference>
<dbReference type="Pfam" id="PF08327">
    <property type="entry name" value="AHSA1"/>
    <property type="match status" value="1"/>
</dbReference>
<dbReference type="EMBL" id="BAABFN010000001">
    <property type="protein sequence ID" value="GAA4300230.1"/>
    <property type="molecule type" value="Genomic_DNA"/>
</dbReference>
<dbReference type="RefSeq" id="WP_344973614.1">
    <property type="nucleotide sequence ID" value="NZ_BAABFN010000001.1"/>
</dbReference>
<name>A0ABP8FC06_9BACT</name>
<dbReference type="InterPro" id="IPR023393">
    <property type="entry name" value="START-like_dom_sf"/>
</dbReference>
<comment type="similarity">
    <text evidence="1">Belongs to the AHA1 family.</text>
</comment>
<comment type="caution">
    <text evidence="3">The sequence shown here is derived from an EMBL/GenBank/DDBJ whole genome shotgun (WGS) entry which is preliminary data.</text>
</comment>
<dbReference type="Proteomes" id="UP001501207">
    <property type="component" value="Unassembled WGS sequence"/>
</dbReference>
<dbReference type="SUPFAM" id="SSF55961">
    <property type="entry name" value="Bet v1-like"/>
    <property type="match status" value="1"/>
</dbReference>
<evidence type="ECO:0000259" key="2">
    <source>
        <dbReference type="Pfam" id="PF08327"/>
    </source>
</evidence>
<evidence type="ECO:0000313" key="3">
    <source>
        <dbReference type="EMBL" id="GAA4300230.1"/>
    </source>
</evidence>
<keyword evidence="4" id="KW-1185">Reference proteome</keyword>
<accession>A0ABP8FC06</accession>
<protein>
    <submittedName>
        <fullName evidence="3">SRPBCC family protein</fullName>
    </submittedName>
</protein>
<sequence>MSNEKSSTADRELRISRLLNAPVALVWEVFTDPDHIRNWWGPDGFTNTIFNMEVRPGGEWHFIMHGPDGTDYENKNVFKEVVLHQRIVFEHVSYPRHITTVTFESQDDKTMMHWHMLFDNREEFIEVIRTHGAKEGLSQNVAKLDVYLTHLAEKS</sequence>
<dbReference type="CDD" id="cd08894">
    <property type="entry name" value="SRPBCC_CalC_Aha1-like_1"/>
    <property type="match status" value="1"/>
</dbReference>
<proteinExistence type="inferred from homology"/>
<feature type="domain" description="Activator of Hsp90 ATPase homologue 1/2-like C-terminal" evidence="2">
    <location>
        <begin position="20"/>
        <end position="148"/>
    </location>
</feature>
<gene>
    <name evidence="3" type="ORF">GCM10023143_00980</name>
</gene>
<dbReference type="InterPro" id="IPR013538">
    <property type="entry name" value="ASHA1/2-like_C"/>
</dbReference>
<reference evidence="4" key="1">
    <citation type="journal article" date="2019" name="Int. J. Syst. Evol. Microbiol.">
        <title>The Global Catalogue of Microorganisms (GCM) 10K type strain sequencing project: providing services to taxonomists for standard genome sequencing and annotation.</title>
        <authorList>
            <consortium name="The Broad Institute Genomics Platform"/>
            <consortium name="The Broad Institute Genome Sequencing Center for Infectious Disease"/>
            <person name="Wu L."/>
            <person name="Ma J."/>
        </authorList>
    </citation>
    <scope>NUCLEOTIDE SEQUENCE [LARGE SCALE GENOMIC DNA]</scope>
    <source>
        <strain evidence="4">JCM 17664</strain>
    </source>
</reference>